<reference evidence="4" key="1">
    <citation type="submission" date="2017-01" db="EMBL/GenBank/DDBJ databases">
        <title>Comparative genomics of anhydrobiosis in the tardigrade Hypsibius dujardini.</title>
        <authorList>
            <person name="Yoshida Y."/>
            <person name="Koutsovoulos G."/>
            <person name="Laetsch D."/>
            <person name="Stevens L."/>
            <person name="Kumar S."/>
            <person name="Horikawa D."/>
            <person name="Ishino K."/>
            <person name="Komine S."/>
            <person name="Tomita M."/>
            <person name="Blaxter M."/>
            <person name="Arakawa K."/>
        </authorList>
    </citation>
    <scope>NUCLEOTIDE SEQUENCE [LARGE SCALE GENOMIC DNA]</scope>
    <source>
        <strain evidence="4">Z151</strain>
    </source>
</reference>
<dbReference type="Proteomes" id="UP000192578">
    <property type="component" value="Unassembled WGS sequence"/>
</dbReference>
<organism evidence="3 4">
    <name type="scientific">Hypsibius exemplaris</name>
    <name type="common">Freshwater tardigrade</name>
    <dbReference type="NCBI Taxonomy" id="2072580"/>
    <lineage>
        <taxon>Eukaryota</taxon>
        <taxon>Metazoa</taxon>
        <taxon>Ecdysozoa</taxon>
        <taxon>Tardigrada</taxon>
        <taxon>Eutardigrada</taxon>
        <taxon>Parachela</taxon>
        <taxon>Hypsibioidea</taxon>
        <taxon>Hypsibiidae</taxon>
        <taxon>Hypsibius</taxon>
    </lineage>
</organism>
<dbReference type="EMBL" id="MTYJ01000183">
    <property type="protein sequence ID" value="OWA50137.1"/>
    <property type="molecule type" value="Genomic_DNA"/>
</dbReference>
<evidence type="ECO:0000256" key="1">
    <source>
        <dbReference type="SAM" id="MobiDB-lite"/>
    </source>
</evidence>
<protein>
    <submittedName>
        <fullName evidence="3">Uncharacterized protein</fullName>
    </submittedName>
</protein>
<comment type="caution">
    <text evidence="3">The sequence shown here is derived from an EMBL/GenBank/DDBJ whole genome shotgun (WGS) entry which is preliminary data.</text>
</comment>
<evidence type="ECO:0000313" key="3">
    <source>
        <dbReference type="EMBL" id="OWA50137.1"/>
    </source>
</evidence>
<dbReference type="AlphaFoldDB" id="A0A9X6RJP7"/>
<evidence type="ECO:0000256" key="2">
    <source>
        <dbReference type="SAM" id="SignalP"/>
    </source>
</evidence>
<sequence>MESSIILSLGLFVMSILSVVLSAEVNDTLHPSEQRIQGIIALMAKGSELSDIPAPKNENEKESHKAMNNVLRQWAGFIEAVKKPDADKPLPAKTRSVIGGPQLRAWDGGNNNYNNNEKKPEEIENDNKYYAAQGYYSRRKSAGTQKKRPAETTQRSIDTSAAAETVPAAAPAAPIVTTEATTTTAAPAVPAAAVEKPMF</sequence>
<feature type="region of interest" description="Disordered" evidence="1">
    <location>
        <begin position="101"/>
        <end position="124"/>
    </location>
</feature>
<keyword evidence="2" id="KW-0732">Signal</keyword>
<accession>A0A9X6RJP7</accession>
<name>A0A9X6RJP7_HYPEX</name>
<feature type="compositionally biased region" description="Low complexity" evidence="1">
    <location>
        <begin position="161"/>
        <end position="199"/>
    </location>
</feature>
<feature type="compositionally biased region" description="Basic residues" evidence="1">
    <location>
        <begin position="137"/>
        <end position="147"/>
    </location>
</feature>
<feature type="signal peptide" evidence="2">
    <location>
        <begin position="1"/>
        <end position="22"/>
    </location>
</feature>
<feature type="region of interest" description="Disordered" evidence="1">
    <location>
        <begin position="136"/>
        <end position="199"/>
    </location>
</feature>
<evidence type="ECO:0000313" key="4">
    <source>
        <dbReference type="Proteomes" id="UP000192578"/>
    </source>
</evidence>
<keyword evidence="4" id="KW-1185">Reference proteome</keyword>
<proteinExistence type="predicted"/>
<gene>
    <name evidence="3" type="ORF">BV898_14663</name>
</gene>
<feature type="chain" id="PRO_5040784391" evidence="2">
    <location>
        <begin position="23"/>
        <end position="199"/>
    </location>
</feature>